<dbReference type="AlphaFoldDB" id="A0A9D3RK14"/>
<name>A0A9D3RK14_ANGAN</name>
<dbReference type="GO" id="GO:0005829">
    <property type="term" value="C:cytosol"/>
    <property type="evidence" value="ECO:0007669"/>
    <property type="project" value="TreeGrafter"/>
</dbReference>
<organism evidence="4 5">
    <name type="scientific">Anguilla anguilla</name>
    <name type="common">European freshwater eel</name>
    <name type="synonym">Muraena anguilla</name>
    <dbReference type="NCBI Taxonomy" id="7936"/>
    <lineage>
        <taxon>Eukaryota</taxon>
        <taxon>Metazoa</taxon>
        <taxon>Chordata</taxon>
        <taxon>Craniata</taxon>
        <taxon>Vertebrata</taxon>
        <taxon>Euteleostomi</taxon>
        <taxon>Actinopterygii</taxon>
        <taxon>Neopterygii</taxon>
        <taxon>Teleostei</taxon>
        <taxon>Anguilliformes</taxon>
        <taxon>Anguillidae</taxon>
        <taxon>Anguilla</taxon>
    </lineage>
</organism>
<dbReference type="PANTHER" id="PTHR45857:SF2">
    <property type="entry name" value="FORMIN-LIKE PROTEIN 1"/>
    <property type="match status" value="1"/>
</dbReference>
<reference evidence="4" key="1">
    <citation type="submission" date="2021-01" db="EMBL/GenBank/DDBJ databases">
        <title>A chromosome-scale assembly of European eel, Anguilla anguilla.</title>
        <authorList>
            <person name="Henkel C."/>
            <person name="Jong-Raadsen S.A."/>
            <person name="Dufour S."/>
            <person name="Weltzien F.-A."/>
            <person name="Palstra A.P."/>
            <person name="Pelster B."/>
            <person name="Spaink H.P."/>
            <person name="Van Den Thillart G.E."/>
            <person name="Jansen H."/>
            <person name="Zahm M."/>
            <person name="Klopp C."/>
            <person name="Cedric C."/>
            <person name="Louis A."/>
            <person name="Berthelot C."/>
            <person name="Parey E."/>
            <person name="Roest Crollius H."/>
            <person name="Montfort J."/>
            <person name="Robinson-Rechavi M."/>
            <person name="Bucao C."/>
            <person name="Bouchez O."/>
            <person name="Gislard M."/>
            <person name="Lluch J."/>
            <person name="Milhes M."/>
            <person name="Lampietro C."/>
            <person name="Lopez Roques C."/>
            <person name="Donnadieu C."/>
            <person name="Braasch I."/>
            <person name="Desvignes T."/>
            <person name="Postlethwait J."/>
            <person name="Bobe J."/>
            <person name="Guiguen Y."/>
            <person name="Dirks R."/>
        </authorList>
    </citation>
    <scope>NUCLEOTIDE SEQUENCE</scope>
    <source>
        <strain evidence="4">Tag_6206</strain>
        <tissue evidence="4">Liver</tissue>
    </source>
</reference>
<dbReference type="GO" id="GO:0051015">
    <property type="term" value="F:actin filament binding"/>
    <property type="evidence" value="ECO:0007669"/>
    <property type="project" value="TreeGrafter"/>
</dbReference>
<comment type="caution">
    <text evidence="4">The sequence shown here is derived from an EMBL/GenBank/DDBJ whole genome shotgun (WGS) entry which is preliminary data.</text>
</comment>
<evidence type="ECO:0000256" key="1">
    <source>
        <dbReference type="ARBA" id="ARBA00023449"/>
    </source>
</evidence>
<dbReference type="InterPro" id="IPR043592">
    <property type="entry name" value="FMNL_animal"/>
</dbReference>
<protein>
    <recommendedName>
        <fullName evidence="3">FH2 domain-containing protein</fullName>
    </recommendedName>
</protein>
<evidence type="ECO:0000313" key="4">
    <source>
        <dbReference type="EMBL" id="KAG5832935.1"/>
    </source>
</evidence>
<dbReference type="Gene3D" id="1.20.58.2220">
    <property type="entry name" value="Formin, FH2 domain"/>
    <property type="match status" value="1"/>
</dbReference>
<dbReference type="PROSITE" id="PS51444">
    <property type="entry name" value="FH2"/>
    <property type="match status" value="1"/>
</dbReference>
<gene>
    <name evidence="4" type="ORF">ANANG_G00296480</name>
</gene>
<evidence type="ECO:0000256" key="2">
    <source>
        <dbReference type="SAM" id="MobiDB-lite"/>
    </source>
</evidence>
<dbReference type="Pfam" id="PF02181">
    <property type="entry name" value="FH2"/>
    <property type="match status" value="1"/>
</dbReference>
<feature type="compositionally biased region" description="Pro residues" evidence="2">
    <location>
        <begin position="116"/>
        <end position="138"/>
    </location>
</feature>
<accession>A0A9D3RK14</accession>
<dbReference type="PANTHER" id="PTHR45857">
    <property type="entry name" value="FORMIN-LIKE PROTEIN"/>
    <property type="match status" value="1"/>
</dbReference>
<feature type="compositionally biased region" description="Basic and acidic residues" evidence="2">
    <location>
        <begin position="84"/>
        <end position="94"/>
    </location>
</feature>
<dbReference type="InterPro" id="IPR042201">
    <property type="entry name" value="FH2_Formin_sf"/>
</dbReference>
<evidence type="ECO:0000259" key="3">
    <source>
        <dbReference type="PROSITE" id="PS51444"/>
    </source>
</evidence>
<evidence type="ECO:0000313" key="5">
    <source>
        <dbReference type="Proteomes" id="UP001044222"/>
    </source>
</evidence>
<sequence>MSGRATGYRLVPREHNISSSVLVLTVSISSSVLSHTQVKPSKGLIQLHSFLLRIQIQTHPRSVHRLLLRLLLLFQEQDHPHPLPHRYLEQDHLHPAPTPTWSRTTPAPTPTWSRTAPPPPPPGAGPPPPGGGPPPPGGPTVGSSGPGVKGKKPIQTKYRMPLLNWQALKPTQVTGTVFSELDDENVLGELNMMAFEEQFKTKAQGAPPGLDKLKVKTAKKEPSKVALIESNRAKNLAITLRKAGIGAAQICTAIENYDQEALSLDFLELLERFIPSDYELKLIQNYEREGRPLEDLSDEDRFMVRFGKIPRLAQRINTLTFMGNFPTAPRRCSRN</sequence>
<dbReference type="GO" id="GO:0008360">
    <property type="term" value="P:regulation of cell shape"/>
    <property type="evidence" value="ECO:0007669"/>
    <property type="project" value="TreeGrafter"/>
</dbReference>
<dbReference type="InterPro" id="IPR015425">
    <property type="entry name" value="FH2_Formin"/>
</dbReference>
<proteinExistence type="inferred from homology"/>
<feature type="compositionally biased region" description="Low complexity" evidence="2">
    <location>
        <begin position="99"/>
        <end position="115"/>
    </location>
</feature>
<keyword evidence="5" id="KW-1185">Reference proteome</keyword>
<dbReference type="EMBL" id="JAFIRN010000017">
    <property type="protein sequence ID" value="KAG5832935.1"/>
    <property type="molecule type" value="Genomic_DNA"/>
</dbReference>
<dbReference type="SUPFAM" id="SSF101447">
    <property type="entry name" value="Formin homology 2 domain (FH2 domain)"/>
    <property type="match status" value="1"/>
</dbReference>
<feature type="region of interest" description="Disordered" evidence="2">
    <location>
        <begin position="84"/>
        <end position="153"/>
    </location>
</feature>
<comment type="similarity">
    <text evidence="1">Belongs to the formin homology family.</text>
</comment>
<dbReference type="GO" id="GO:0016477">
    <property type="term" value="P:cell migration"/>
    <property type="evidence" value="ECO:0007669"/>
    <property type="project" value="TreeGrafter"/>
</dbReference>
<dbReference type="GO" id="GO:0030866">
    <property type="term" value="P:cortical actin cytoskeleton organization"/>
    <property type="evidence" value="ECO:0007669"/>
    <property type="project" value="TreeGrafter"/>
</dbReference>
<dbReference type="Proteomes" id="UP001044222">
    <property type="component" value="Chromosome 17"/>
</dbReference>
<feature type="domain" description="FH2" evidence="3">
    <location>
        <begin position="150"/>
        <end position="335"/>
    </location>
</feature>